<evidence type="ECO:0000256" key="1">
    <source>
        <dbReference type="SAM" id="Phobius"/>
    </source>
</evidence>
<dbReference type="Proteomes" id="UP001213799">
    <property type="component" value="Unassembled WGS sequence"/>
</dbReference>
<sequence>MYPDYQFQFWFRSVLVRWKDMVYRRTTMDGHHMPAETIQLPAVVLVIMSAALGTVIGAQFLDKVDISPVVKILESVYQSVSIK</sequence>
<evidence type="ECO:0000313" key="2">
    <source>
        <dbReference type="EMBL" id="KAJ5597807.1"/>
    </source>
</evidence>
<name>A0AAD6DZD2_9EURO</name>
<gene>
    <name evidence="2" type="ORF">N7537_007891</name>
</gene>
<organism evidence="2 3">
    <name type="scientific">Penicillium hordei</name>
    <dbReference type="NCBI Taxonomy" id="40994"/>
    <lineage>
        <taxon>Eukaryota</taxon>
        <taxon>Fungi</taxon>
        <taxon>Dikarya</taxon>
        <taxon>Ascomycota</taxon>
        <taxon>Pezizomycotina</taxon>
        <taxon>Eurotiomycetes</taxon>
        <taxon>Eurotiomycetidae</taxon>
        <taxon>Eurotiales</taxon>
        <taxon>Aspergillaceae</taxon>
        <taxon>Penicillium</taxon>
    </lineage>
</organism>
<protein>
    <submittedName>
        <fullName evidence="2">Uncharacterized protein</fullName>
    </submittedName>
</protein>
<dbReference type="AlphaFoldDB" id="A0AAD6DZD2"/>
<dbReference type="EMBL" id="JAQJAE010000004">
    <property type="protein sequence ID" value="KAJ5597807.1"/>
    <property type="molecule type" value="Genomic_DNA"/>
</dbReference>
<keyword evidence="1" id="KW-0472">Membrane</keyword>
<keyword evidence="1" id="KW-0812">Transmembrane</keyword>
<accession>A0AAD6DZD2</accession>
<reference evidence="2" key="2">
    <citation type="submission" date="2023-01" db="EMBL/GenBank/DDBJ databases">
        <authorList>
            <person name="Petersen C."/>
        </authorList>
    </citation>
    <scope>NUCLEOTIDE SEQUENCE</scope>
    <source>
        <strain evidence="2">IBT 12815</strain>
    </source>
</reference>
<proteinExistence type="predicted"/>
<reference evidence="2" key="1">
    <citation type="journal article" date="2023" name="IMA Fungus">
        <title>Comparative genomic study of the Penicillium genus elucidates a diverse pangenome and 15 lateral gene transfer events.</title>
        <authorList>
            <person name="Petersen C."/>
            <person name="Sorensen T."/>
            <person name="Nielsen M.R."/>
            <person name="Sondergaard T.E."/>
            <person name="Sorensen J.L."/>
            <person name="Fitzpatrick D.A."/>
            <person name="Frisvad J.C."/>
            <person name="Nielsen K.L."/>
        </authorList>
    </citation>
    <scope>NUCLEOTIDE SEQUENCE</scope>
    <source>
        <strain evidence="2">IBT 12815</strain>
    </source>
</reference>
<dbReference type="RefSeq" id="XP_056751022.1">
    <property type="nucleotide sequence ID" value="XM_056898946.1"/>
</dbReference>
<dbReference type="GeneID" id="81589188"/>
<evidence type="ECO:0000313" key="3">
    <source>
        <dbReference type="Proteomes" id="UP001213799"/>
    </source>
</evidence>
<keyword evidence="1" id="KW-1133">Transmembrane helix</keyword>
<comment type="caution">
    <text evidence="2">The sequence shown here is derived from an EMBL/GenBank/DDBJ whole genome shotgun (WGS) entry which is preliminary data.</text>
</comment>
<keyword evidence="3" id="KW-1185">Reference proteome</keyword>
<feature type="transmembrane region" description="Helical" evidence="1">
    <location>
        <begin position="38"/>
        <end position="61"/>
    </location>
</feature>